<dbReference type="HOGENOM" id="CLU_105318_1_0_14"/>
<accession>A0A077L6P4</accession>
<organism evidence="1 2">
    <name type="scientific">Metamycoplasma canadense</name>
    <dbReference type="NCBI Taxonomy" id="29554"/>
    <lineage>
        <taxon>Bacteria</taxon>
        <taxon>Bacillati</taxon>
        <taxon>Mycoplasmatota</taxon>
        <taxon>Mycoplasmoidales</taxon>
        <taxon>Metamycoplasmataceae</taxon>
        <taxon>Metamycoplasma</taxon>
    </lineage>
</organism>
<dbReference type="Pfam" id="PF08761">
    <property type="entry name" value="dUTPase_2"/>
    <property type="match status" value="1"/>
</dbReference>
<proteinExistence type="predicted"/>
<dbReference type="SUPFAM" id="SSF101386">
    <property type="entry name" value="all-alpha NTP pyrophosphatases"/>
    <property type="match status" value="1"/>
</dbReference>
<dbReference type="Gene3D" id="1.10.4010.10">
    <property type="entry name" value="Type II deoxyuridine triphosphatase"/>
    <property type="match status" value="1"/>
</dbReference>
<dbReference type="KEGG" id="mcan:MCAN360_0531"/>
<evidence type="ECO:0000313" key="2">
    <source>
        <dbReference type="Proteomes" id="UP000031641"/>
    </source>
</evidence>
<sequence length="173" mass="20898">MFLFGLAYNIYYYEFKRNFWITKKIRYSFLENISKKDFRYFDTKIIIALLVELGEFANEIKAFKYWKKNKEIDRQKVLEEFADGIHFITSISYPLGINSTLFPIIKHKNFNLQLAYTYKLFTNLLNKKTKENVQKAYEAYLGLGKIVGIEEQDIINAYRQKNKKNYQRIENKY</sequence>
<name>A0A077L6P4_9BACT</name>
<dbReference type="CDD" id="cd11527">
    <property type="entry name" value="NTP-PPase_dUTPase"/>
    <property type="match status" value="1"/>
</dbReference>
<dbReference type="InterPro" id="IPR014871">
    <property type="entry name" value="dUTPase/dCTP_pyrophosphatase"/>
</dbReference>
<evidence type="ECO:0000313" key="1">
    <source>
        <dbReference type="EMBL" id="BAP39647.1"/>
    </source>
</evidence>
<dbReference type="RefSeq" id="WP_231852588.1">
    <property type="nucleotide sequence ID" value="NZ_AP014631.1"/>
</dbReference>
<dbReference type="EMBL" id="AP014631">
    <property type="protein sequence ID" value="BAP39647.1"/>
    <property type="molecule type" value="Genomic_DNA"/>
</dbReference>
<gene>
    <name evidence="1" type="ORF">MCAN360_0531</name>
</gene>
<keyword evidence="2" id="KW-1185">Reference proteome</keyword>
<dbReference type="AlphaFoldDB" id="A0A077L6P4"/>
<dbReference type="Proteomes" id="UP000031641">
    <property type="component" value="Chromosome"/>
</dbReference>
<evidence type="ECO:0008006" key="3">
    <source>
        <dbReference type="Google" id="ProtNLM"/>
    </source>
</evidence>
<reference evidence="2" key="1">
    <citation type="journal article" date="2014" name="Genome Announc.">
        <title>Complete Genome Sequence of Mycoplasma canadense Strain HAZ 360_1 from Bovine Mastitic Milk in Japan.</title>
        <authorList>
            <person name="Hata E."/>
        </authorList>
    </citation>
    <scope>NUCLEOTIDE SEQUENCE [LARGE SCALE GENOMIC DNA]</scope>
    <source>
        <strain evidence="2">HAZ360_1</strain>
    </source>
</reference>
<protein>
    <recommendedName>
        <fullName evidence="3">dUTP diphosphatase</fullName>
    </recommendedName>
</protein>